<organism evidence="1 2">
    <name type="scientific">Rosistilla ulvae</name>
    <dbReference type="NCBI Taxonomy" id="1930277"/>
    <lineage>
        <taxon>Bacteria</taxon>
        <taxon>Pseudomonadati</taxon>
        <taxon>Planctomycetota</taxon>
        <taxon>Planctomycetia</taxon>
        <taxon>Pirellulales</taxon>
        <taxon>Pirellulaceae</taxon>
        <taxon>Rosistilla</taxon>
    </lineage>
</organism>
<dbReference type="PANTHER" id="PTHR36152">
    <property type="entry name" value="CYTOPLASMIC PROTEIN-RELATED"/>
    <property type="match status" value="1"/>
</dbReference>
<dbReference type="RefSeq" id="WP_145119361.1">
    <property type="nucleotide sequence ID" value="NZ_CP036261.1"/>
</dbReference>
<protein>
    <recommendedName>
        <fullName evidence="3">Major exported protein</fullName>
    </recommendedName>
</protein>
<proteinExistence type="predicted"/>
<dbReference type="InterPro" id="IPR053165">
    <property type="entry name" value="HSI-I_assembly_Hcp1"/>
</dbReference>
<dbReference type="Gene3D" id="2.30.110.20">
    <property type="entry name" value="Hcp1-like"/>
    <property type="match status" value="1"/>
</dbReference>
<sequence length="168" mass="18406">MAVDYFLKIDGIKGESEDDKHKDEIELIDFEWAEQQSGSFGQGGGGGAGKVKMENFKFRTYLNSASPALMQSCAEGAHIKDATFTCRKAGGGQKEYYKVTMEDIIVSSCHISGGSGEIEEGAWVEGHPVEEVTLNFAKIKWEYHPQKADGSLNSAKTGGYDLKKNKRV</sequence>
<dbReference type="NCBIfam" id="TIGR03344">
    <property type="entry name" value="VI_effect_Hcp1"/>
    <property type="match status" value="1"/>
</dbReference>
<keyword evidence="2" id="KW-1185">Reference proteome</keyword>
<dbReference type="PANTHER" id="PTHR36152:SF5">
    <property type="entry name" value="PROTEIN HCP1"/>
    <property type="match status" value="1"/>
</dbReference>
<dbReference type="KEGG" id="ruv:EC9_15540"/>
<reference evidence="1 2" key="1">
    <citation type="submission" date="2019-02" db="EMBL/GenBank/DDBJ databases">
        <title>Deep-cultivation of Planctomycetes and their phenomic and genomic characterization uncovers novel biology.</title>
        <authorList>
            <person name="Wiegand S."/>
            <person name="Jogler M."/>
            <person name="Boedeker C."/>
            <person name="Pinto D."/>
            <person name="Vollmers J."/>
            <person name="Rivas-Marin E."/>
            <person name="Kohn T."/>
            <person name="Peeters S.H."/>
            <person name="Heuer A."/>
            <person name="Rast P."/>
            <person name="Oberbeckmann S."/>
            <person name="Bunk B."/>
            <person name="Jeske O."/>
            <person name="Meyerdierks A."/>
            <person name="Storesund J.E."/>
            <person name="Kallscheuer N."/>
            <person name="Luecker S."/>
            <person name="Lage O.M."/>
            <person name="Pohl T."/>
            <person name="Merkel B.J."/>
            <person name="Hornburger P."/>
            <person name="Mueller R.-W."/>
            <person name="Bruemmer F."/>
            <person name="Labrenz M."/>
            <person name="Spormann A.M."/>
            <person name="Op den Camp H."/>
            <person name="Overmann J."/>
            <person name="Amann R."/>
            <person name="Jetten M.S.M."/>
            <person name="Mascher T."/>
            <person name="Medema M.H."/>
            <person name="Devos D.P."/>
            <person name="Kaster A.-K."/>
            <person name="Ovreas L."/>
            <person name="Rohde M."/>
            <person name="Galperin M.Y."/>
            <person name="Jogler C."/>
        </authorList>
    </citation>
    <scope>NUCLEOTIDE SEQUENCE [LARGE SCALE GENOMIC DNA]</scope>
    <source>
        <strain evidence="1 2">EC9</strain>
    </source>
</reference>
<gene>
    <name evidence="1" type="ORF">EC9_15540</name>
</gene>
<dbReference type="Proteomes" id="UP000319557">
    <property type="component" value="Chromosome"/>
</dbReference>
<dbReference type="SUPFAM" id="SSF141452">
    <property type="entry name" value="Hcp1-like"/>
    <property type="match status" value="1"/>
</dbReference>
<dbReference type="EMBL" id="CP036261">
    <property type="protein sequence ID" value="QDS87376.1"/>
    <property type="molecule type" value="Genomic_DNA"/>
</dbReference>
<evidence type="ECO:0000313" key="2">
    <source>
        <dbReference type="Proteomes" id="UP000319557"/>
    </source>
</evidence>
<evidence type="ECO:0008006" key="3">
    <source>
        <dbReference type="Google" id="ProtNLM"/>
    </source>
</evidence>
<dbReference type="InterPro" id="IPR036624">
    <property type="entry name" value="Hcp1-lik_sf"/>
</dbReference>
<dbReference type="AlphaFoldDB" id="A0A517LXM6"/>
<dbReference type="OrthoDB" id="4865570at2"/>
<dbReference type="InterPro" id="IPR008514">
    <property type="entry name" value="T6SS_Hcp"/>
</dbReference>
<accession>A0A517LXM6</accession>
<evidence type="ECO:0000313" key="1">
    <source>
        <dbReference type="EMBL" id="QDS87376.1"/>
    </source>
</evidence>
<dbReference type="Pfam" id="PF05638">
    <property type="entry name" value="T6SS_HCP"/>
    <property type="match status" value="1"/>
</dbReference>
<name>A0A517LXM6_9BACT</name>